<dbReference type="InterPro" id="IPR029063">
    <property type="entry name" value="SAM-dependent_MTases_sf"/>
</dbReference>
<dbReference type="GO" id="GO:0032259">
    <property type="term" value="P:methylation"/>
    <property type="evidence" value="ECO:0007669"/>
    <property type="project" value="UniProtKB-KW"/>
</dbReference>
<gene>
    <name evidence="4" type="ORF">D0544_03620</name>
</gene>
<dbReference type="CDD" id="cd02440">
    <property type="entry name" value="AdoMet_MTases"/>
    <property type="match status" value="1"/>
</dbReference>
<dbReference type="InterPro" id="IPR050362">
    <property type="entry name" value="Cation-dep_OMT"/>
</dbReference>
<keyword evidence="5" id="KW-1185">Reference proteome</keyword>
<keyword evidence="2 4" id="KW-0808">Transferase</keyword>
<dbReference type="PROSITE" id="PS51682">
    <property type="entry name" value="SAM_OMT_I"/>
    <property type="match status" value="1"/>
</dbReference>
<keyword evidence="3" id="KW-0949">S-adenosyl-L-methionine</keyword>
<evidence type="ECO:0000313" key="4">
    <source>
        <dbReference type="EMBL" id="RRJ85433.1"/>
    </source>
</evidence>
<comment type="caution">
    <text evidence="4">The sequence shown here is derived from an EMBL/GenBank/DDBJ whole genome shotgun (WGS) entry which is preliminary data.</text>
</comment>
<name>A0A3P3VXM7_9GAMM</name>
<reference evidence="4 5" key="1">
    <citation type="submission" date="2018-08" db="EMBL/GenBank/DDBJ databases">
        <authorList>
            <person name="Khan S.A."/>
        </authorList>
    </citation>
    <scope>NUCLEOTIDE SEQUENCE [LARGE SCALE GENOMIC DNA]</scope>
    <source>
        <strain evidence="4 5">GTF-13</strain>
    </source>
</reference>
<dbReference type="Pfam" id="PF01596">
    <property type="entry name" value="Methyltransf_3"/>
    <property type="match status" value="1"/>
</dbReference>
<organism evidence="4 5">
    <name type="scientific">Aestuariirhabdus litorea</name>
    <dbReference type="NCBI Taxonomy" id="2528527"/>
    <lineage>
        <taxon>Bacteria</taxon>
        <taxon>Pseudomonadati</taxon>
        <taxon>Pseudomonadota</taxon>
        <taxon>Gammaproteobacteria</taxon>
        <taxon>Oceanospirillales</taxon>
        <taxon>Aestuariirhabdaceae</taxon>
        <taxon>Aestuariirhabdus</taxon>
    </lineage>
</organism>
<evidence type="ECO:0000256" key="2">
    <source>
        <dbReference type="ARBA" id="ARBA00022679"/>
    </source>
</evidence>
<dbReference type="GO" id="GO:0008171">
    <property type="term" value="F:O-methyltransferase activity"/>
    <property type="evidence" value="ECO:0007669"/>
    <property type="project" value="InterPro"/>
</dbReference>
<evidence type="ECO:0000256" key="1">
    <source>
        <dbReference type="ARBA" id="ARBA00022603"/>
    </source>
</evidence>
<dbReference type="SUPFAM" id="SSF53335">
    <property type="entry name" value="S-adenosyl-L-methionine-dependent methyltransferases"/>
    <property type="match status" value="1"/>
</dbReference>
<dbReference type="Gene3D" id="3.40.50.150">
    <property type="entry name" value="Vaccinia Virus protein VP39"/>
    <property type="match status" value="1"/>
</dbReference>
<accession>A0A3P3VXM7</accession>
<dbReference type="EMBL" id="QWEZ01000001">
    <property type="protein sequence ID" value="RRJ85433.1"/>
    <property type="molecule type" value="Genomic_DNA"/>
</dbReference>
<reference evidence="4 5" key="2">
    <citation type="submission" date="2018-12" db="EMBL/GenBank/DDBJ databases">
        <title>Simiduia agarivorans gen. nov., sp. nov., a marine, agarolytic bacterium isolated from shallow coastal water from Keelung, Taiwan.</title>
        <authorList>
            <person name="Shieh W.Y."/>
        </authorList>
    </citation>
    <scope>NUCLEOTIDE SEQUENCE [LARGE SCALE GENOMIC DNA]</scope>
    <source>
        <strain evidence="4 5">GTF-13</strain>
    </source>
</reference>
<dbReference type="InterPro" id="IPR002935">
    <property type="entry name" value="SAM_O-MeTrfase"/>
</dbReference>
<keyword evidence="1 4" id="KW-0489">Methyltransferase</keyword>
<dbReference type="PANTHER" id="PTHR10509">
    <property type="entry name" value="O-METHYLTRANSFERASE-RELATED"/>
    <property type="match status" value="1"/>
</dbReference>
<proteinExistence type="predicted"/>
<dbReference type="AlphaFoldDB" id="A0A3P3VXM7"/>
<dbReference type="Proteomes" id="UP000280792">
    <property type="component" value="Unassembled WGS sequence"/>
</dbReference>
<evidence type="ECO:0000256" key="3">
    <source>
        <dbReference type="ARBA" id="ARBA00022691"/>
    </source>
</evidence>
<dbReference type="GO" id="GO:0008757">
    <property type="term" value="F:S-adenosylmethionine-dependent methyltransferase activity"/>
    <property type="evidence" value="ECO:0007669"/>
    <property type="project" value="TreeGrafter"/>
</dbReference>
<protein>
    <submittedName>
        <fullName evidence="4">Methyltransferase</fullName>
    </submittedName>
</protein>
<dbReference type="PANTHER" id="PTHR10509:SF14">
    <property type="entry name" value="CAFFEOYL-COA O-METHYLTRANSFERASE 3-RELATED"/>
    <property type="match status" value="1"/>
</dbReference>
<sequence>MHDYLVDPEIERYCSAMTSDEPPLLQELVETTNREMAYPIKLSGKLIGRTLNMLTRISGARSILEIGMFTGYSALSMAEALPDDGRVLCCESNPRAISFAQGFFDRSPHGHKIEVRFGKALDTIAELEESFDIVFIDADKRNYFNYLKATLPLVNRGGLIIIDNALWQGQVLNPQDEKDQAIDDMNRFIHASDELENCFLTLRDGLNLVRKR</sequence>
<evidence type="ECO:0000313" key="5">
    <source>
        <dbReference type="Proteomes" id="UP000280792"/>
    </source>
</evidence>